<accession>A0ACC0NIT1</accession>
<reference evidence="1" key="1">
    <citation type="submission" date="2022-02" db="EMBL/GenBank/DDBJ databases">
        <title>Plant Genome Project.</title>
        <authorList>
            <person name="Zhang R.-G."/>
        </authorList>
    </citation>
    <scope>NUCLEOTIDE SEQUENCE</scope>
    <source>
        <strain evidence="1">AT1</strain>
    </source>
</reference>
<comment type="caution">
    <text evidence="1">The sequence shown here is derived from an EMBL/GenBank/DDBJ whole genome shotgun (WGS) entry which is preliminary data.</text>
</comment>
<evidence type="ECO:0000313" key="1">
    <source>
        <dbReference type="EMBL" id="KAI8552786.1"/>
    </source>
</evidence>
<proteinExistence type="predicted"/>
<dbReference type="Proteomes" id="UP001062846">
    <property type="component" value="Chromosome 6"/>
</dbReference>
<protein>
    <submittedName>
        <fullName evidence="1">Uncharacterized protein</fullName>
    </submittedName>
</protein>
<dbReference type="EMBL" id="CM046393">
    <property type="protein sequence ID" value="KAI8552786.1"/>
    <property type="molecule type" value="Genomic_DNA"/>
</dbReference>
<organism evidence="1 2">
    <name type="scientific">Rhododendron molle</name>
    <name type="common">Chinese azalea</name>
    <name type="synonym">Azalea mollis</name>
    <dbReference type="NCBI Taxonomy" id="49168"/>
    <lineage>
        <taxon>Eukaryota</taxon>
        <taxon>Viridiplantae</taxon>
        <taxon>Streptophyta</taxon>
        <taxon>Embryophyta</taxon>
        <taxon>Tracheophyta</taxon>
        <taxon>Spermatophyta</taxon>
        <taxon>Magnoliopsida</taxon>
        <taxon>eudicotyledons</taxon>
        <taxon>Gunneridae</taxon>
        <taxon>Pentapetalae</taxon>
        <taxon>asterids</taxon>
        <taxon>Ericales</taxon>
        <taxon>Ericaceae</taxon>
        <taxon>Ericoideae</taxon>
        <taxon>Rhodoreae</taxon>
        <taxon>Rhododendron</taxon>
    </lineage>
</organism>
<gene>
    <name evidence="1" type="ORF">RHMOL_Rhmol06G0295000</name>
</gene>
<sequence length="166" mass="19255">MPTFRNLTELKPGDLNIHGWEFLPHLLESAPNLEALVYMRVFVTNFVVSFVTHTYHFAVALTRDSFSPRGSVEHEGCFAKFESSIPNCVPKCLSLHLRRIYFAEFNGEQDELELVSYFLTTAEVLREVKFRFCSSLPIEKQYGTWSKLSSLQRCSKSKYCTIHFEK</sequence>
<evidence type="ECO:0000313" key="2">
    <source>
        <dbReference type="Proteomes" id="UP001062846"/>
    </source>
</evidence>
<keyword evidence="2" id="KW-1185">Reference proteome</keyword>
<name>A0ACC0NIT1_RHOML</name>